<evidence type="ECO:0000313" key="2">
    <source>
        <dbReference type="Proteomes" id="UP001519460"/>
    </source>
</evidence>
<sequence>MSGLGLSSPDHYHQYHGHFLRPRETWRDASGRLNSRRYSLLWWVFRGLKKLLIQQQEICMPLVGKPPRTQTKRRDCASVCTFSITLDCFTHCVASQQ</sequence>
<dbReference type="AlphaFoldDB" id="A0ABD0KJ24"/>
<protein>
    <submittedName>
        <fullName evidence="1">Uncharacterized protein</fullName>
    </submittedName>
</protein>
<comment type="caution">
    <text evidence="1">The sequence shown here is derived from an EMBL/GenBank/DDBJ whole genome shotgun (WGS) entry which is preliminary data.</text>
</comment>
<keyword evidence="2" id="KW-1185">Reference proteome</keyword>
<name>A0ABD0KJ24_9CAEN</name>
<dbReference type="EMBL" id="JACVVK020000168">
    <property type="protein sequence ID" value="KAK7487204.1"/>
    <property type="molecule type" value="Genomic_DNA"/>
</dbReference>
<evidence type="ECO:0000313" key="1">
    <source>
        <dbReference type="EMBL" id="KAK7487204.1"/>
    </source>
</evidence>
<proteinExistence type="predicted"/>
<gene>
    <name evidence="1" type="ORF">BaRGS_00021556</name>
</gene>
<reference evidence="1 2" key="1">
    <citation type="journal article" date="2023" name="Sci. Data">
        <title>Genome assembly of the Korean intertidal mud-creeper Batillaria attramentaria.</title>
        <authorList>
            <person name="Patra A.K."/>
            <person name="Ho P.T."/>
            <person name="Jun S."/>
            <person name="Lee S.J."/>
            <person name="Kim Y."/>
            <person name="Won Y.J."/>
        </authorList>
    </citation>
    <scope>NUCLEOTIDE SEQUENCE [LARGE SCALE GENOMIC DNA]</scope>
    <source>
        <strain evidence="1">Wonlab-2016</strain>
    </source>
</reference>
<organism evidence="1 2">
    <name type="scientific">Batillaria attramentaria</name>
    <dbReference type="NCBI Taxonomy" id="370345"/>
    <lineage>
        <taxon>Eukaryota</taxon>
        <taxon>Metazoa</taxon>
        <taxon>Spiralia</taxon>
        <taxon>Lophotrochozoa</taxon>
        <taxon>Mollusca</taxon>
        <taxon>Gastropoda</taxon>
        <taxon>Caenogastropoda</taxon>
        <taxon>Sorbeoconcha</taxon>
        <taxon>Cerithioidea</taxon>
        <taxon>Batillariidae</taxon>
        <taxon>Batillaria</taxon>
    </lineage>
</organism>
<dbReference type="Proteomes" id="UP001519460">
    <property type="component" value="Unassembled WGS sequence"/>
</dbReference>
<accession>A0ABD0KJ24</accession>